<comment type="pathway">
    <text evidence="1 5">Cofactor biosynthesis; molybdopterin biosynthesis.</text>
</comment>
<comment type="cofactor">
    <cofactor evidence="5">
        <name>Mg(2+)</name>
        <dbReference type="ChEBI" id="CHEBI:18420"/>
    </cofactor>
</comment>
<evidence type="ECO:0000313" key="8">
    <source>
        <dbReference type="Proteomes" id="UP001642501"/>
    </source>
</evidence>
<dbReference type="Gene3D" id="3.90.105.10">
    <property type="entry name" value="Molybdopterin biosynthesis moea protein, domain 2"/>
    <property type="match status" value="1"/>
</dbReference>
<dbReference type="Gene3D" id="2.170.190.11">
    <property type="entry name" value="Molybdopterin biosynthesis moea protein, domain 3"/>
    <property type="match status" value="1"/>
</dbReference>
<proteinExistence type="inferred from homology"/>
<evidence type="ECO:0000259" key="6">
    <source>
        <dbReference type="SMART" id="SM00852"/>
    </source>
</evidence>
<keyword evidence="4 5" id="KW-0501">Molybdenum cofactor biosynthesis</keyword>
<keyword evidence="5" id="KW-0479">Metal-binding</keyword>
<comment type="function">
    <text evidence="5">Catalyzes two steps in the biosynthesis of the molybdenum cofactor. In the first step, molybdopterin is adenylated. Subsequently, molybdate is inserted into adenylated molybdopterin and AMP is released.</text>
</comment>
<dbReference type="Gene3D" id="3.40.980.10">
    <property type="entry name" value="MoaB/Mog-like domain"/>
    <property type="match status" value="2"/>
</dbReference>
<dbReference type="InterPro" id="IPR005110">
    <property type="entry name" value="MoeA_linker/N"/>
</dbReference>
<comment type="similarity">
    <text evidence="3">In the C-terminal section; belongs to the MoeA family.</text>
</comment>
<feature type="domain" description="MoaB/Mog" evidence="6">
    <location>
        <begin position="434"/>
        <end position="598"/>
    </location>
</feature>
<dbReference type="InterPro" id="IPR036688">
    <property type="entry name" value="MoeA_C_domain_IV_sf"/>
</dbReference>
<dbReference type="InterPro" id="IPR036135">
    <property type="entry name" value="MoeA_linker/N_sf"/>
</dbReference>
<dbReference type="SMART" id="SM00852">
    <property type="entry name" value="MoCF_biosynth"/>
    <property type="match status" value="2"/>
</dbReference>
<feature type="domain" description="MoaB/Mog" evidence="6">
    <location>
        <begin position="5"/>
        <end position="157"/>
    </location>
</feature>
<dbReference type="InterPro" id="IPR038987">
    <property type="entry name" value="MoeA-like"/>
</dbReference>
<dbReference type="PANTHER" id="PTHR10192:SF5">
    <property type="entry name" value="GEPHYRIN"/>
    <property type="match status" value="1"/>
</dbReference>
<dbReference type="Pfam" id="PF03453">
    <property type="entry name" value="MoeA_N"/>
    <property type="match status" value="1"/>
</dbReference>
<evidence type="ECO:0000256" key="3">
    <source>
        <dbReference type="ARBA" id="ARBA00008339"/>
    </source>
</evidence>
<gene>
    <name evidence="7" type="ORF">SEPCBS57363_001151</name>
</gene>
<evidence type="ECO:0000256" key="1">
    <source>
        <dbReference type="ARBA" id="ARBA00005046"/>
    </source>
</evidence>
<evidence type="ECO:0000313" key="7">
    <source>
        <dbReference type="EMBL" id="CAK7264588.1"/>
    </source>
</evidence>
<dbReference type="PROSITE" id="PS01079">
    <property type="entry name" value="MOCF_BIOSYNTHESIS_2"/>
    <property type="match status" value="1"/>
</dbReference>
<dbReference type="InterPro" id="IPR001453">
    <property type="entry name" value="MoaB/Mog_dom"/>
</dbReference>
<dbReference type="CDD" id="cd00886">
    <property type="entry name" value="MogA_MoaB"/>
    <property type="match status" value="1"/>
</dbReference>
<name>A0ABP0D8P5_9PEZI</name>
<dbReference type="Pfam" id="PF00994">
    <property type="entry name" value="MoCF_biosynth"/>
    <property type="match status" value="2"/>
</dbReference>
<keyword evidence="5" id="KW-0808">Transferase</keyword>
<dbReference type="Proteomes" id="UP001642501">
    <property type="component" value="Unassembled WGS sequence"/>
</dbReference>
<evidence type="ECO:0000256" key="4">
    <source>
        <dbReference type="ARBA" id="ARBA00023150"/>
    </source>
</evidence>
<sequence>MLRAAVLVVSTTAARDASTDAAIPALKDVFATDGYGKWDVVETSIVSDDAASIQKTVSQWTDAVGDDSKLINLVVTTGGTGFAISDVTPEAVSELIEKPAPGLVHGMLAASLKVTPFAVMSRPVAGVRKRTVIVTLPGSPKGAKENLQAIIKMLPHACVLAAGIDSRSLHSGGVRKLEQRAGITGSIACQSHNHGGHGHGHGLVRHAQPAHAPLSSPLSNNLSLGPTRRNRASPYPMLSVDAALACIKEYTPDVIETERPVDQDLVGFVLARDVYAAEDVPAFRASIVDGYAVVVPKHTDEQSASKSSNRTLSGIFPVTSVSHAAPDEAKVLRDGGIARITTGAPLPAGANAVVMVESTVLYSTTEDGQEEKEVEISAADVRDGDNVREVGSDVRKGHLLMQKGERITAVGGEVGLLAAAGVQRVTVYRRPVVGVMSTGNEIVEHTARPPSELRLGEVRDTNRPTLLLAAQEWGFATVDLGIVVDQPQTLEQRLRDAVRQVDVVITTGGVSMGELDLLKPTIERALGGTIHFGRVTMKPGKPTTFATVTVKEPDNVSDNLAVGGHSTRRSVRPIFSLPGNPASALVTFHLFVLPALRKMAGEHPHGLPRVPVVLSHDFVLDRLRPEYHRAVVSVGADGVLQATSTGGQRSSKVGSMRGANALLCMPAGPEPLKAGAKVDALLMSNIRSEL</sequence>
<dbReference type="CDD" id="cd00887">
    <property type="entry name" value="MoeA"/>
    <property type="match status" value="1"/>
</dbReference>
<keyword evidence="5" id="KW-0500">Molybdenum</keyword>
<dbReference type="PANTHER" id="PTHR10192">
    <property type="entry name" value="MOLYBDOPTERIN BIOSYNTHESIS PROTEIN"/>
    <property type="match status" value="1"/>
</dbReference>
<protein>
    <recommendedName>
        <fullName evidence="6">MoaB/Mog domain-containing protein</fullName>
    </recommendedName>
</protein>
<keyword evidence="5" id="KW-0460">Magnesium</keyword>
<dbReference type="Pfam" id="PF03454">
    <property type="entry name" value="MoeA_C"/>
    <property type="match status" value="1"/>
</dbReference>
<dbReference type="SUPFAM" id="SSF63867">
    <property type="entry name" value="MoeA C-terminal domain-like"/>
    <property type="match status" value="1"/>
</dbReference>
<evidence type="ECO:0000256" key="5">
    <source>
        <dbReference type="RuleBase" id="RU365090"/>
    </source>
</evidence>
<evidence type="ECO:0000256" key="2">
    <source>
        <dbReference type="ARBA" id="ARBA00007589"/>
    </source>
</evidence>
<dbReference type="PROSITE" id="PS01078">
    <property type="entry name" value="MOCF_BIOSYNTHESIS_1"/>
    <property type="match status" value="1"/>
</dbReference>
<dbReference type="InterPro" id="IPR008284">
    <property type="entry name" value="MoCF_biosynth_CS"/>
</dbReference>
<reference evidence="7 8" key="1">
    <citation type="submission" date="2024-01" db="EMBL/GenBank/DDBJ databases">
        <authorList>
            <person name="Allen C."/>
            <person name="Tagirdzhanova G."/>
        </authorList>
    </citation>
    <scope>NUCLEOTIDE SEQUENCE [LARGE SCALE GENOMIC DNA]</scope>
    <source>
        <strain evidence="7 8">CBS 573.63</strain>
    </source>
</reference>
<dbReference type="InterPro" id="IPR005111">
    <property type="entry name" value="MoeA_C_domain_IV"/>
</dbReference>
<comment type="similarity">
    <text evidence="5">Belongs to the MoeA family.</text>
</comment>
<comment type="catalytic activity">
    <reaction evidence="5">
        <text>molybdopterin + ATP + H(+) = adenylyl-molybdopterin + diphosphate</text>
        <dbReference type="Rhea" id="RHEA:31331"/>
        <dbReference type="ChEBI" id="CHEBI:15378"/>
        <dbReference type="ChEBI" id="CHEBI:30616"/>
        <dbReference type="ChEBI" id="CHEBI:33019"/>
        <dbReference type="ChEBI" id="CHEBI:58698"/>
        <dbReference type="ChEBI" id="CHEBI:62727"/>
    </reaction>
</comment>
<dbReference type="InterPro" id="IPR036425">
    <property type="entry name" value="MoaB/Mog-like_dom_sf"/>
</dbReference>
<dbReference type="NCBIfam" id="NF045515">
    <property type="entry name" value="Glp_gephyrin"/>
    <property type="match status" value="1"/>
</dbReference>
<comment type="similarity">
    <text evidence="2">In the N-terminal section; belongs to the MoaB/Mog family.</text>
</comment>
<dbReference type="SUPFAM" id="SSF63882">
    <property type="entry name" value="MoeA N-terminal region -like"/>
    <property type="match status" value="1"/>
</dbReference>
<dbReference type="SUPFAM" id="SSF53218">
    <property type="entry name" value="Molybdenum cofactor biosynthesis proteins"/>
    <property type="match status" value="2"/>
</dbReference>
<keyword evidence="8" id="KW-1185">Reference proteome</keyword>
<comment type="catalytic activity">
    <reaction evidence="5">
        <text>adenylyl-molybdopterin + molybdate = Mo-molybdopterin + AMP + H(+)</text>
        <dbReference type="Rhea" id="RHEA:35047"/>
        <dbReference type="ChEBI" id="CHEBI:15378"/>
        <dbReference type="ChEBI" id="CHEBI:36264"/>
        <dbReference type="ChEBI" id="CHEBI:62727"/>
        <dbReference type="ChEBI" id="CHEBI:71302"/>
        <dbReference type="ChEBI" id="CHEBI:456215"/>
    </reaction>
</comment>
<organism evidence="7 8">
    <name type="scientific">Sporothrix epigloea</name>
    <dbReference type="NCBI Taxonomy" id="1892477"/>
    <lineage>
        <taxon>Eukaryota</taxon>
        <taxon>Fungi</taxon>
        <taxon>Dikarya</taxon>
        <taxon>Ascomycota</taxon>
        <taxon>Pezizomycotina</taxon>
        <taxon>Sordariomycetes</taxon>
        <taxon>Sordariomycetidae</taxon>
        <taxon>Ophiostomatales</taxon>
        <taxon>Ophiostomataceae</taxon>
        <taxon>Sporothrix</taxon>
    </lineage>
</organism>
<accession>A0ABP0D8P5</accession>
<dbReference type="Gene3D" id="2.40.340.10">
    <property type="entry name" value="MoeA, C-terminal, domain IV"/>
    <property type="match status" value="1"/>
</dbReference>
<dbReference type="NCBIfam" id="TIGR00177">
    <property type="entry name" value="molyb_syn"/>
    <property type="match status" value="2"/>
</dbReference>
<comment type="caution">
    <text evidence="7">The sequence shown here is derived from an EMBL/GenBank/DDBJ whole genome shotgun (WGS) entry which is preliminary data.</text>
</comment>
<dbReference type="EMBL" id="CAWUOM010000011">
    <property type="protein sequence ID" value="CAK7264588.1"/>
    <property type="molecule type" value="Genomic_DNA"/>
</dbReference>